<sequence>MEDKIIEILNLGKALKAKEIANQLKCTTKEVNSLLYGVLKERVIQNNQYQWSIRPISYSQDNTLADKEVQNHALAKLSSYYLECLSKDYDNGIDEWASGKYGKAYFQLNVIPTNEQPTQVDYDDISSIINKLNKERNGLTVCIGYPLLLSEHTSKNGNTYYKVKPILIQKLDEIKFKSLSITPLEEAAYLNVEAIKYLEGLDGNENLKEVISLNEELGINNTEFPEIHEIILRLNAIKENWNWKEEIDPDNLSDLDLANLTKDGIYNTCAVFVTEKSKYTIGLEKELKDLTSKSQSNYLPSILGKLISHKTQTSSIEEKVLIEPLPMNEEQREAILRGLQSDITVVTGPPGTGKSQVVSNLIVNAVKDGQKVLFASKNNKAVDVVLERVNGLSNHPVMLRLGNNQRQSELSKYLTGILSSKVSSSLHAKYEEAENIHDNLSSKISELYRRQEKIVELRNKVDSKEQQIETLRNELGEETFNKLLNVTEAYKSELEQTLGILKDLLSENNKGNASFFDKLFWSLGKSKRHVNAQQRLHSCKQDFQFLNVQFPESLKSDSLFQELESAHNNYHSKFNLLLVLFGYKSLLNTLSSSTPLFQLSKEEAKLREAISENSNRFWQLWLEILPDRLDREERKVIGDYITVLDLIVKSDEENKSAGSGVWSQYYKLLPKITNILSCWAVTSLSVRSKVPFEPCFFDLVIIDEASQCDIASALPLLYRGKRAVIIGDDKQLTHISSINEREDNQLLNKYNLTENFLVWSYASSSLFRLAASLCDKEDIVQLKDHHRSHADIISYSNKYFYNNSLRVATNYDRLNGIDGEAAIRWIDIKGKVTSPIGGGSLNIIEATKVVEEIERIVATGYKGTIGVVTPFRAQANRIRDMIFANNSLVEALMNKDFIVDTVHKFQGDERDIMIFSAVVSHGMSEGSAGFLARNGNLFNVALTRARASLIVVGDQKSCYRSAIVHFSQFADHVKMLQEKRELEHSNTLTDFGPRFPEVSSDDIVSDWEKFFYEKLYQKGIKTIPQYKVDKYSLDLALLIGDAKLDIEVDGETYHRAWDGELLRRDKIRNNRLIELGWDVQRFWVYELRDNMDACINRIENWINNQK</sequence>
<evidence type="ECO:0000256" key="2">
    <source>
        <dbReference type="ARBA" id="ARBA00022741"/>
    </source>
</evidence>
<dbReference type="Gene3D" id="3.40.960.10">
    <property type="entry name" value="VSR Endonuclease"/>
    <property type="match status" value="1"/>
</dbReference>
<evidence type="ECO:0000256" key="6">
    <source>
        <dbReference type="SAM" id="Coils"/>
    </source>
</evidence>
<dbReference type="InterPro" id="IPR041679">
    <property type="entry name" value="DNA2/NAM7-like_C"/>
</dbReference>
<gene>
    <name evidence="10" type="ORF">FEK29_08635</name>
</gene>
<dbReference type="EMBL" id="VBUK01000004">
    <property type="protein sequence ID" value="TLF44822.1"/>
    <property type="molecule type" value="Genomic_DNA"/>
</dbReference>
<dbReference type="GO" id="GO:0016787">
    <property type="term" value="F:hydrolase activity"/>
    <property type="evidence" value="ECO:0007669"/>
    <property type="project" value="UniProtKB-KW"/>
</dbReference>
<feature type="domain" description="DNA2/NAM7 helicase helicase" evidence="7">
    <location>
        <begin position="327"/>
        <end position="505"/>
    </location>
</feature>
<feature type="domain" description="DNA2/NAM7 helicase helicase" evidence="7">
    <location>
        <begin position="689"/>
        <end position="732"/>
    </location>
</feature>
<evidence type="ECO:0000313" key="11">
    <source>
        <dbReference type="Proteomes" id="UP000308382"/>
    </source>
</evidence>
<keyword evidence="6" id="KW-0175">Coiled coil</keyword>
<dbReference type="InterPro" id="IPR011335">
    <property type="entry name" value="Restrct_endonuc-II-like"/>
</dbReference>
<dbReference type="PANTHER" id="PTHR43788:SF8">
    <property type="entry name" value="DNA-BINDING PROTEIN SMUBP-2"/>
    <property type="match status" value="1"/>
</dbReference>
<dbReference type="InterPro" id="IPR047187">
    <property type="entry name" value="SF1_C_Upf1"/>
</dbReference>
<dbReference type="PANTHER" id="PTHR43788">
    <property type="entry name" value="DNA2/NAM7 HELICASE FAMILY MEMBER"/>
    <property type="match status" value="1"/>
</dbReference>
<dbReference type="RefSeq" id="WP_138258031.1">
    <property type="nucleotide sequence ID" value="NZ_VBUK01000004.1"/>
</dbReference>
<evidence type="ECO:0000259" key="9">
    <source>
        <dbReference type="Pfam" id="PF18741"/>
    </source>
</evidence>
<dbReference type="Proteomes" id="UP000308382">
    <property type="component" value="Unassembled WGS sequence"/>
</dbReference>
<accession>A0A5R8M5H6</accession>
<dbReference type="OrthoDB" id="9757917at2"/>
<feature type="domain" description="DNA2/NAM7 helicase-like C-terminal" evidence="8">
    <location>
        <begin position="764"/>
        <end position="956"/>
    </location>
</feature>
<name>A0A5R8M5H6_9FLAO</name>
<evidence type="ECO:0000313" key="10">
    <source>
        <dbReference type="EMBL" id="TLF44822.1"/>
    </source>
</evidence>
<comment type="caution">
    <text evidence="10">The sequence shown here is derived from an EMBL/GenBank/DDBJ whole genome shotgun (WGS) entry which is preliminary data.</text>
</comment>
<keyword evidence="2" id="KW-0547">Nucleotide-binding</keyword>
<dbReference type="InterPro" id="IPR027417">
    <property type="entry name" value="P-loop_NTPase"/>
</dbReference>
<reference evidence="10 11" key="1">
    <citation type="journal article" date="2017" name="Int. J. Syst. Evol. Microbiol.">
        <title>Maripseudobacter aurantiacus gen. nov., sp. nov., a novel member of the family Flavobacteriaceae isolated from a sedimentation basin.</title>
        <authorList>
            <person name="Chen C."/>
            <person name="Su Y."/>
            <person name="Tao T."/>
            <person name="Fu G."/>
            <person name="Zhang C."/>
            <person name="Sun C."/>
            <person name="Zhang X."/>
            <person name="Wu M."/>
        </authorList>
    </citation>
    <scope>NUCLEOTIDE SEQUENCE [LARGE SCALE GENOMIC DNA]</scope>
    <source>
        <strain evidence="11">CDA4</strain>
    </source>
</reference>
<dbReference type="InterPro" id="IPR041677">
    <property type="entry name" value="DNA2/NAM7_AAA_11"/>
</dbReference>
<dbReference type="SUPFAM" id="SSF52980">
    <property type="entry name" value="Restriction endonuclease-like"/>
    <property type="match status" value="1"/>
</dbReference>
<proteinExistence type="inferred from homology"/>
<feature type="domain" description="Restriction endonuclease type II-like" evidence="9">
    <location>
        <begin position="1008"/>
        <end position="1100"/>
    </location>
</feature>
<evidence type="ECO:0000256" key="5">
    <source>
        <dbReference type="ARBA" id="ARBA00022840"/>
    </source>
</evidence>
<dbReference type="InterPro" id="IPR050534">
    <property type="entry name" value="Coronavir_polyprotein_1ab"/>
</dbReference>
<evidence type="ECO:0000259" key="8">
    <source>
        <dbReference type="Pfam" id="PF13087"/>
    </source>
</evidence>
<evidence type="ECO:0000256" key="4">
    <source>
        <dbReference type="ARBA" id="ARBA00022806"/>
    </source>
</evidence>
<dbReference type="SUPFAM" id="SSF52540">
    <property type="entry name" value="P-loop containing nucleoside triphosphate hydrolases"/>
    <property type="match status" value="1"/>
</dbReference>
<dbReference type="GO" id="GO:0005524">
    <property type="term" value="F:ATP binding"/>
    <property type="evidence" value="ECO:0007669"/>
    <property type="project" value="UniProtKB-KW"/>
</dbReference>
<feature type="coiled-coil region" evidence="6">
    <location>
        <begin position="430"/>
        <end position="481"/>
    </location>
</feature>
<dbReference type="InterPro" id="IPR036388">
    <property type="entry name" value="WH-like_DNA-bd_sf"/>
</dbReference>
<dbReference type="Gene3D" id="3.40.50.300">
    <property type="entry name" value="P-loop containing nucleotide triphosphate hydrolases"/>
    <property type="match status" value="3"/>
</dbReference>
<dbReference type="AlphaFoldDB" id="A0A5R8M5H6"/>
<protein>
    <submittedName>
        <fullName evidence="10">DUF559 domain-containing protein</fullName>
    </submittedName>
</protein>
<dbReference type="InterPro" id="IPR049468">
    <property type="entry name" value="Restrct_endonuc-II-like_dom"/>
</dbReference>
<dbReference type="Pfam" id="PF18741">
    <property type="entry name" value="MTES_1575"/>
    <property type="match status" value="1"/>
</dbReference>
<keyword evidence="4" id="KW-0347">Helicase</keyword>
<dbReference type="GO" id="GO:0043139">
    <property type="term" value="F:5'-3' DNA helicase activity"/>
    <property type="evidence" value="ECO:0007669"/>
    <property type="project" value="TreeGrafter"/>
</dbReference>
<evidence type="ECO:0000259" key="7">
    <source>
        <dbReference type="Pfam" id="PF13086"/>
    </source>
</evidence>
<dbReference type="Pfam" id="PF13086">
    <property type="entry name" value="AAA_11"/>
    <property type="match status" value="2"/>
</dbReference>
<dbReference type="CDD" id="cd18808">
    <property type="entry name" value="SF1_C_Upf1"/>
    <property type="match status" value="1"/>
</dbReference>
<keyword evidence="3" id="KW-0378">Hydrolase</keyword>
<keyword evidence="11" id="KW-1185">Reference proteome</keyword>
<dbReference type="Gene3D" id="1.10.10.10">
    <property type="entry name" value="Winged helix-like DNA-binding domain superfamily/Winged helix DNA-binding domain"/>
    <property type="match status" value="1"/>
</dbReference>
<evidence type="ECO:0000256" key="1">
    <source>
        <dbReference type="ARBA" id="ARBA00007913"/>
    </source>
</evidence>
<dbReference type="Pfam" id="PF13087">
    <property type="entry name" value="AAA_12"/>
    <property type="match status" value="1"/>
</dbReference>
<keyword evidence="5" id="KW-0067">ATP-binding</keyword>
<organism evidence="10 11">
    <name type="scientific">Maribacter aurantiacus</name>
    <dbReference type="NCBI Taxonomy" id="1882343"/>
    <lineage>
        <taxon>Bacteria</taxon>
        <taxon>Pseudomonadati</taxon>
        <taxon>Bacteroidota</taxon>
        <taxon>Flavobacteriia</taxon>
        <taxon>Flavobacteriales</taxon>
        <taxon>Flavobacteriaceae</taxon>
        <taxon>Maribacter</taxon>
    </lineage>
</organism>
<comment type="similarity">
    <text evidence="1">Belongs to the DNA2/NAM7 helicase family.</text>
</comment>
<evidence type="ECO:0000256" key="3">
    <source>
        <dbReference type="ARBA" id="ARBA00022801"/>
    </source>
</evidence>